<proteinExistence type="predicted"/>
<dbReference type="Proteomes" id="UP001150062">
    <property type="component" value="Unassembled WGS sequence"/>
</dbReference>
<evidence type="ECO:0000256" key="2">
    <source>
        <dbReference type="SAM" id="MobiDB-lite"/>
    </source>
</evidence>
<feature type="compositionally biased region" description="Low complexity" evidence="2">
    <location>
        <begin position="194"/>
        <end position="203"/>
    </location>
</feature>
<comment type="caution">
    <text evidence="3">The sequence shown here is derived from an EMBL/GenBank/DDBJ whole genome shotgun (WGS) entry which is preliminary data.</text>
</comment>
<reference evidence="3" key="1">
    <citation type="submission" date="2022-08" db="EMBL/GenBank/DDBJ databases">
        <title>Novel sulfate-reducing endosymbionts in the free-living metamonad Anaeramoeba.</title>
        <authorList>
            <person name="Jerlstrom-Hultqvist J."/>
            <person name="Cepicka I."/>
            <person name="Gallot-Lavallee L."/>
            <person name="Salas-Leiva D."/>
            <person name="Curtis B.A."/>
            <person name="Zahonova K."/>
            <person name="Pipaliya S."/>
            <person name="Dacks J."/>
            <person name="Roger A.J."/>
        </authorList>
    </citation>
    <scope>NUCLEOTIDE SEQUENCE</scope>
    <source>
        <strain evidence="3">Schooner1</strain>
    </source>
</reference>
<feature type="compositionally biased region" description="Basic residues" evidence="2">
    <location>
        <begin position="147"/>
        <end position="156"/>
    </location>
</feature>
<evidence type="ECO:0000313" key="4">
    <source>
        <dbReference type="Proteomes" id="UP001150062"/>
    </source>
</evidence>
<evidence type="ECO:0000256" key="1">
    <source>
        <dbReference type="SAM" id="Coils"/>
    </source>
</evidence>
<dbReference type="EMBL" id="JAOAOG010000026">
    <property type="protein sequence ID" value="KAJ6254197.1"/>
    <property type="molecule type" value="Genomic_DNA"/>
</dbReference>
<protein>
    <submittedName>
        <fullName evidence="3">Uncharacterized protein</fullName>
    </submittedName>
</protein>
<keyword evidence="1" id="KW-0175">Coiled coil</keyword>
<feature type="region of interest" description="Disordered" evidence="2">
    <location>
        <begin position="132"/>
        <end position="255"/>
    </location>
</feature>
<feature type="coiled-coil region" evidence="1">
    <location>
        <begin position="355"/>
        <end position="386"/>
    </location>
</feature>
<dbReference type="Gene3D" id="3.30.450.20">
    <property type="entry name" value="PAS domain"/>
    <property type="match status" value="1"/>
</dbReference>
<gene>
    <name evidence="3" type="ORF">M0813_12755</name>
</gene>
<feature type="compositionally biased region" description="Basic residues" evidence="2">
    <location>
        <begin position="204"/>
        <end position="248"/>
    </location>
</feature>
<feature type="compositionally biased region" description="Low complexity" evidence="2">
    <location>
        <begin position="168"/>
        <end position="181"/>
    </location>
</feature>
<evidence type="ECO:0000313" key="3">
    <source>
        <dbReference type="EMBL" id="KAJ6254197.1"/>
    </source>
</evidence>
<keyword evidence="4" id="KW-1185">Reference proteome</keyword>
<sequence>MGNISASVEYNKKEFKQHKKKLSNSQEPILLLQPSNKIIFTNKSAQKLFWIGSRKNKNKTIFDISSKYQTKLKSNTRFAVKKVKEETLKAGGSHSFEWNFIKNNGIKFSSKVTLVYLRSNSQAYGQLKLENKQENDKRSRTQVRGLSSRKPKRAKSLGRVGLVKGNYNKALLSPKSNSLPKNKNKNIRKNTPVKKNLFNSTKKNTTKNNKKSIKKNKKTLANKKTKNGNKKTKNKNNTKKNKKIKNNKKTMASPILKKSEQDFLSDLLTIPQKQQPQSSQTINSESIESSGVSISSTIYDSQDDNLTVSTDVHNLKITKLIEKIEYKIENSESNHLKKKIDNCLKGLYDIFCEAIEARDKQINNLTEKIKSEKKKHNKKFENLESHLQRRLTGLQSEKETKKQMMEENLLYRRNSNEFEELLSKQNESISRLSTITKECVEYREVMRRKNTTFLDALYRTSDSDDSDESVHNFDSEVDGSSSEKD</sequence>
<name>A0ABQ8ZBC1_9EUKA</name>
<organism evidence="3 4">
    <name type="scientific">Anaeramoeba flamelloides</name>
    <dbReference type="NCBI Taxonomy" id="1746091"/>
    <lineage>
        <taxon>Eukaryota</taxon>
        <taxon>Metamonada</taxon>
        <taxon>Anaeramoebidae</taxon>
        <taxon>Anaeramoeba</taxon>
    </lineage>
</organism>
<feature type="region of interest" description="Disordered" evidence="2">
    <location>
        <begin position="460"/>
        <end position="485"/>
    </location>
</feature>
<accession>A0ABQ8ZBC1</accession>
<feature type="compositionally biased region" description="Basic residues" evidence="2">
    <location>
        <begin position="182"/>
        <end position="192"/>
    </location>
</feature>